<evidence type="ECO:0000313" key="2">
    <source>
        <dbReference type="EMBL" id="MBB6371892.1"/>
    </source>
</evidence>
<evidence type="ECO:0008006" key="4">
    <source>
        <dbReference type="Google" id="ProtNLM"/>
    </source>
</evidence>
<feature type="signal peptide" evidence="1">
    <location>
        <begin position="1"/>
        <end position="22"/>
    </location>
</feature>
<accession>A0A841NIM0</accession>
<sequence>MKTNICYYLVLALFLVCCVSKKKNMAKTEYEPLAGISYPMEEDERKYWDSLCNAEEKKAVQDIKNNNIFYTHVYGMVEMYRSDHEIDSLLALYSIKPRESLYYCTVPVSKQNCYGKRMQEEIVRRHGENFIDSLRKVADISYVKKRKNEIFSFEECDMNSRYAKSNDYSEALDLVEKDFWKTTEYPDEFAFRKEKDLYSSMEANFILQKDGSISEPKVEIRFQNENNYQFSGYFIKKLKDFVKNSKWKPATSVGIPVNSEMNVLIFFK</sequence>
<name>A0A841NIM0_9FLAO</name>
<gene>
    <name evidence="2" type="ORF">HNP36_002977</name>
</gene>
<dbReference type="Proteomes" id="UP000589738">
    <property type="component" value="Unassembled WGS sequence"/>
</dbReference>
<dbReference type="RefSeq" id="WP_184165118.1">
    <property type="nucleotide sequence ID" value="NZ_JACHLC010000003.1"/>
</dbReference>
<dbReference type="EMBL" id="JACHLC010000003">
    <property type="protein sequence ID" value="MBB6371892.1"/>
    <property type="molecule type" value="Genomic_DNA"/>
</dbReference>
<feature type="chain" id="PRO_5032298652" description="TonB protein C-terminal" evidence="1">
    <location>
        <begin position="23"/>
        <end position="268"/>
    </location>
</feature>
<dbReference type="AlphaFoldDB" id="A0A841NIM0"/>
<comment type="caution">
    <text evidence="2">The sequence shown here is derived from an EMBL/GenBank/DDBJ whole genome shotgun (WGS) entry which is preliminary data.</text>
</comment>
<dbReference type="Gene3D" id="3.30.1150.10">
    <property type="match status" value="1"/>
</dbReference>
<proteinExistence type="predicted"/>
<keyword evidence="3" id="KW-1185">Reference proteome</keyword>
<evidence type="ECO:0000256" key="1">
    <source>
        <dbReference type="SAM" id="SignalP"/>
    </source>
</evidence>
<organism evidence="2 3">
    <name type="scientific">Chryseobacterium shigense</name>
    <dbReference type="NCBI Taxonomy" id="297244"/>
    <lineage>
        <taxon>Bacteria</taxon>
        <taxon>Pseudomonadati</taxon>
        <taxon>Bacteroidota</taxon>
        <taxon>Flavobacteriia</taxon>
        <taxon>Flavobacteriales</taxon>
        <taxon>Weeksellaceae</taxon>
        <taxon>Chryseobacterium group</taxon>
        <taxon>Chryseobacterium</taxon>
    </lineage>
</organism>
<reference evidence="2 3" key="1">
    <citation type="submission" date="2020-08" db="EMBL/GenBank/DDBJ databases">
        <title>Functional genomics of gut bacteria from endangered species of beetles.</title>
        <authorList>
            <person name="Carlos-Shanley C."/>
        </authorList>
    </citation>
    <scope>NUCLEOTIDE SEQUENCE [LARGE SCALE GENOMIC DNA]</scope>
    <source>
        <strain evidence="2 3">S00136</strain>
    </source>
</reference>
<evidence type="ECO:0000313" key="3">
    <source>
        <dbReference type="Proteomes" id="UP000589738"/>
    </source>
</evidence>
<protein>
    <recommendedName>
        <fullName evidence="4">TonB protein C-terminal</fullName>
    </recommendedName>
</protein>
<keyword evidence="1" id="KW-0732">Signal</keyword>